<sequence length="165" mass="17679">MGETDQCVPSTPTDETGPNFSGASLGVQSPQAQQFPYAPNRPSFIAYSPSAHHYPHLLRQLRRPVQQGPPSPIEVDQRVPSCILSSQNSTEVNFPSRDRDPASSADTHTTDSAGSDPPSESRRVVEEVVSRPSSRAEQGDNSNTDQSSESGNGNSEAIVISDDSE</sequence>
<dbReference type="InParanoid" id="A0A1V9Y2E7"/>
<dbReference type="AlphaFoldDB" id="A0A1V9Y2E7"/>
<keyword evidence="3" id="KW-1185">Reference proteome</keyword>
<feature type="compositionally biased region" description="Basic residues" evidence="1">
    <location>
        <begin position="53"/>
        <end position="62"/>
    </location>
</feature>
<feature type="compositionally biased region" description="Basic and acidic residues" evidence="1">
    <location>
        <begin position="119"/>
        <end position="129"/>
    </location>
</feature>
<evidence type="ECO:0000256" key="1">
    <source>
        <dbReference type="SAM" id="MobiDB-lite"/>
    </source>
</evidence>
<dbReference type="EMBL" id="MNPL01000581">
    <property type="protein sequence ID" value="OQR79881.1"/>
    <property type="molecule type" value="Genomic_DNA"/>
</dbReference>
<proteinExistence type="predicted"/>
<evidence type="ECO:0000313" key="3">
    <source>
        <dbReference type="Proteomes" id="UP000192247"/>
    </source>
</evidence>
<comment type="caution">
    <text evidence="2">The sequence shown here is derived from an EMBL/GenBank/DDBJ whole genome shotgun (WGS) entry which is preliminary data.</text>
</comment>
<dbReference type="Proteomes" id="UP000192247">
    <property type="component" value="Unassembled WGS sequence"/>
</dbReference>
<feature type="compositionally biased region" description="Polar residues" evidence="1">
    <location>
        <begin position="139"/>
        <end position="155"/>
    </location>
</feature>
<feature type="compositionally biased region" description="Polar residues" evidence="1">
    <location>
        <begin position="104"/>
        <end position="113"/>
    </location>
</feature>
<name>A0A1V9Y2E7_9ACAR</name>
<protein>
    <submittedName>
        <fullName evidence="2">Uncharacterized protein</fullName>
    </submittedName>
</protein>
<evidence type="ECO:0000313" key="2">
    <source>
        <dbReference type="EMBL" id="OQR79881.1"/>
    </source>
</evidence>
<accession>A0A1V9Y2E7</accession>
<feature type="compositionally biased region" description="Polar residues" evidence="1">
    <location>
        <begin position="7"/>
        <end position="34"/>
    </location>
</feature>
<feature type="region of interest" description="Disordered" evidence="1">
    <location>
        <begin position="1"/>
        <end position="165"/>
    </location>
</feature>
<gene>
    <name evidence="2" type="ORF">BIW11_05426</name>
</gene>
<organism evidence="2 3">
    <name type="scientific">Tropilaelaps mercedesae</name>
    <dbReference type="NCBI Taxonomy" id="418985"/>
    <lineage>
        <taxon>Eukaryota</taxon>
        <taxon>Metazoa</taxon>
        <taxon>Ecdysozoa</taxon>
        <taxon>Arthropoda</taxon>
        <taxon>Chelicerata</taxon>
        <taxon>Arachnida</taxon>
        <taxon>Acari</taxon>
        <taxon>Parasitiformes</taxon>
        <taxon>Mesostigmata</taxon>
        <taxon>Gamasina</taxon>
        <taxon>Dermanyssoidea</taxon>
        <taxon>Laelapidae</taxon>
        <taxon>Tropilaelaps</taxon>
    </lineage>
</organism>
<feature type="compositionally biased region" description="Polar residues" evidence="1">
    <location>
        <begin position="83"/>
        <end position="93"/>
    </location>
</feature>
<reference evidence="2 3" key="1">
    <citation type="journal article" date="2017" name="Gigascience">
        <title>Draft genome of the honey bee ectoparasitic mite, Tropilaelaps mercedesae, is shaped by the parasitic life history.</title>
        <authorList>
            <person name="Dong X."/>
            <person name="Armstrong S.D."/>
            <person name="Xia D."/>
            <person name="Makepeace B.L."/>
            <person name="Darby A.C."/>
            <person name="Kadowaki T."/>
        </authorList>
    </citation>
    <scope>NUCLEOTIDE SEQUENCE [LARGE SCALE GENOMIC DNA]</scope>
    <source>
        <strain evidence="2">Wuxi-XJTLU</strain>
    </source>
</reference>